<name>A0A0F4QJL0_9GAMM</name>
<gene>
    <name evidence="3" type="ORF">TW77_13605</name>
</gene>
<evidence type="ECO:0000256" key="2">
    <source>
        <dbReference type="SAM" id="SignalP"/>
    </source>
</evidence>
<protein>
    <submittedName>
        <fullName evidence="3">Uncharacterized protein</fullName>
    </submittedName>
</protein>
<keyword evidence="2" id="KW-0732">Signal</keyword>
<dbReference type="Proteomes" id="UP000033452">
    <property type="component" value="Unassembled WGS sequence"/>
</dbReference>
<feature type="signal peptide" evidence="2">
    <location>
        <begin position="1"/>
        <end position="24"/>
    </location>
</feature>
<proteinExistence type="predicted"/>
<comment type="caution">
    <text evidence="3">The sequence shown here is derived from an EMBL/GenBank/DDBJ whole genome shotgun (WGS) entry which is preliminary data.</text>
</comment>
<dbReference type="EMBL" id="JXYA01000031">
    <property type="protein sequence ID" value="KJZ07903.1"/>
    <property type="molecule type" value="Genomic_DNA"/>
</dbReference>
<organism evidence="3 4">
    <name type="scientific">Pseudoalteromonas rubra</name>
    <dbReference type="NCBI Taxonomy" id="43658"/>
    <lineage>
        <taxon>Bacteria</taxon>
        <taxon>Pseudomonadati</taxon>
        <taxon>Pseudomonadota</taxon>
        <taxon>Gammaproteobacteria</taxon>
        <taxon>Alteromonadales</taxon>
        <taxon>Pseudoalteromonadaceae</taxon>
        <taxon>Pseudoalteromonas</taxon>
    </lineage>
</organism>
<dbReference type="AlphaFoldDB" id="A0A0F4QJL0"/>
<dbReference type="RefSeq" id="WP_046005534.1">
    <property type="nucleotide sequence ID" value="NZ_JXYA01000031.1"/>
</dbReference>
<feature type="chain" id="PRO_5002475364" evidence="2">
    <location>
        <begin position="25"/>
        <end position="188"/>
    </location>
</feature>
<evidence type="ECO:0000313" key="4">
    <source>
        <dbReference type="Proteomes" id="UP000033452"/>
    </source>
</evidence>
<accession>A0A0F4QJL0</accession>
<evidence type="ECO:0000256" key="1">
    <source>
        <dbReference type="SAM" id="MobiDB-lite"/>
    </source>
</evidence>
<reference evidence="3 4" key="1">
    <citation type="journal article" date="2015" name="BMC Genomics">
        <title>Genome mining reveals unlocked bioactive potential of marine Gram-negative bacteria.</title>
        <authorList>
            <person name="Machado H."/>
            <person name="Sonnenschein E.C."/>
            <person name="Melchiorsen J."/>
            <person name="Gram L."/>
        </authorList>
    </citation>
    <scope>NUCLEOTIDE SEQUENCE [LARGE SCALE GENOMIC DNA]</scope>
    <source>
        <strain evidence="3 4">S2471</strain>
    </source>
</reference>
<evidence type="ECO:0000313" key="3">
    <source>
        <dbReference type="EMBL" id="KJZ07903.1"/>
    </source>
</evidence>
<keyword evidence="4" id="KW-1185">Reference proteome</keyword>
<feature type="region of interest" description="Disordered" evidence="1">
    <location>
        <begin position="33"/>
        <end position="66"/>
    </location>
</feature>
<dbReference type="PATRIC" id="fig|43658.5.peg.2868"/>
<dbReference type="OrthoDB" id="869379at2"/>
<sequence length="188" mass="21043">MFKRHLYRALPISVMALVSGFASASDQPYPTASFGGCQAAPQSHTSLEETEAQGDRAKPSLCHGPDLSPTQSRFSSGYATQPDRSFSTQVVRYRYVCIRWRWDDQQPVGTDDPVLYDDGLTLGANSIAPHERRYRICEEAVSRPFDETGGHISIRYGQDNRLNKPIVLVQGYNFNMQGFYTQSGARRA</sequence>